<gene>
    <name evidence="1" type="ORF">M4438_32460</name>
</gene>
<dbReference type="RefSeq" id="WP_249492864.1">
    <property type="nucleotide sequence ID" value="NZ_JAMCCK010000057.1"/>
</dbReference>
<proteinExistence type="predicted"/>
<sequence>MPITINAHQLGRLIDRTIGHIGDEFTEPLHGIRLEADTAFLYAIASDRYTVAAARYRHDGLDAAEPFARTLPAGCLPSLREWTGAQPGSDPVSITLAEGRVRFTTPRSELGIAVDDSLAYFDWRGILRGVIEQADGSGGEFPALDTRLLGRFAAADDMVRVRVTADQQAILIVGEDFLGAQMPARARRDGVGAETLTTFDQVHDAWQHTLSVSEAATMADGIPAEPGRRRYEAAESITETVEDLLKHTLRTTHDMFSTDISSQAFAAYAASGVMAWSAYRYLEALHRADPKLAAAVVAETAGQLDDGALGEWAWDAAKSAGHDPEKWQVEFDKQLARRKNGTVKPGQDQATAAV</sequence>
<reference evidence="1 2" key="1">
    <citation type="submission" date="2022-05" db="EMBL/GenBank/DDBJ databases">
        <title>Genome Resource of Streptomyces lavenduligriseus GA1-1, a Strain with Broad-Spectrum Antifungal Activity against Phytopathogenic Fungi.</title>
        <authorList>
            <person name="Qi D."/>
        </authorList>
    </citation>
    <scope>NUCLEOTIDE SEQUENCE [LARGE SCALE GENOMIC DNA]</scope>
    <source>
        <strain evidence="1 2">GA1-1</strain>
    </source>
</reference>
<keyword evidence="2" id="KW-1185">Reference proteome</keyword>
<dbReference type="EMBL" id="JAMCCK010000057">
    <property type="protein sequence ID" value="MCL3998165.1"/>
    <property type="molecule type" value="Genomic_DNA"/>
</dbReference>
<dbReference type="Proteomes" id="UP001202052">
    <property type="component" value="Unassembled WGS sequence"/>
</dbReference>
<comment type="caution">
    <text evidence="1">The sequence shown here is derived from an EMBL/GenBank/DDBJ whole genome shotgun (WGS) entry which is preliminary data.</text>
</comment>
<organism evidence="1 2">
    <name type="scientific">Streptomyces lavenduligriseus</name>
    <dbReference type="NCBI Taxonomy" id="67315"/>
    <lineage>
        <taxon>Bacteria</taxon>
        <taxon>Bacillati</taxon>
        <taxon>Actinomycetota</taxon>
        <taxon>Actinomycetes</taxon>
        <taxon>Kitasatosporales</taxon>
        <taxon>Streptomycetaceae</taxon>
        <taxon>Streptomyces</taxon>
    </lineage>
</organism>
<name>A0ABT0P350_9ACTN</name>
<evidence type="ECO:0008006" key="3">
    <source>
        <dbReference type="Google" id="ProtNLM"/>
    </source>
</evidence>
<dbReference type="Gene3D" id="3.10.150.10">
    <property type="entry name" value="DNA Polymerase III, subunit A, domain 2"/>
    <property type="match status" value="1"/>
</dbReference>
<evidence type="ECO:0000313" key="1">
    <source>
        <dbReference type="EMBL" id="MCL3998165.1"/>
    </source>
</evidence>
<dbReference type="SUPFAM" id="SSF55979">
    <property type="entry name" value="DNA clamp"/>
    <property type="match status" value="1"/>
</dbReference>
<evidence type="ECO:0000313" key="2">
    <source>
        <dbReference type="Proteomes" id="UP001202052"/>
    </source>
</evidence>
<protein>
    <recommendedName>
        <fullName evidence="3">DNA polymerase III beta sliding clamp central domain-containing protein</fullName>
    </recommendedName>
</protein>
<dbReference type="InterPro" id="IPR046938">
    <property type="entry name" value="DNA_clamp_sf"/>
</dbReference>
<accession>A0ABT0P350</accession>